<dbReference type="InParanoid" id="A0A409YB59"/>
<accession>A0A409YB59</accession>
<reference evidence="1 2" key="1">
    <citation type="journal article" date="2018" name="Evol. Lett.">
        <title>Horizontal gene cluster transfer increased hallucinogenic mushroom diversity.</title>
        <authorList>
            <person name="Reynolds H.T."/>
            <person name="Vijayakumar V."/>
            <person name="Gluck-Thaler E."/>
            <person name="Korotkin H.B."/>
            <person name="Matheny P.B."/>
            <person name="Slot J.C."/>
        </authorList>
    </citation>
    <scope>NUCLEOTIDE SEQUENCE [LARGE SCALE GENOMIC DNA]</scope>
    <source>
        <strain evidence="1 2">2629</strain>
    </source>
</reference>
<proteinExistence type="predicted"/>
<dbReference type="AlphaFoldDB" id="A0A409YB59"/>
<dbReference type="Proteomes" id="UP000284842">
    <property type="component" value="Unassembled WGS sequence"/>
</dbReference>
<dbReference type="EMBL" id="NHTK01001323">
    <property type="protein sequence ID" value="PPR00238.1"/>
    <property type="molecule type" value="Genomic_DNA"/>
</dbReference>
<protein>
    <submittedName>
        <fullName evidence="1">Uncharacterized protein</fullName>
    </submittedName>
</protein>
<sequence length="134" mass="14187">MPERPAQTLDLAAGAAAQVSHMAGDLKTGYFLCAKPKNQFIARLIGSVVAVLPDGNCTYMAPSVAVTSPRALKILEIDALFGWLPQFPTALGTILKLSLKPAAHVAPNTSVSLLLKQPHPQRIHNVRSALSGPK</sequence>
<keyword evidence="2" id="KW-1185">Reference proteome</keyword>
<organism evidence="1 2">
    <name type="scientific">Panaeolus cyanescens</name>
    <dbReference type="NCBI Taxonomy" id="181874"/>
    <lineage>
        <taxon>Eukaryota</taxon>
        <taxon>Fungi</taxon>
        <taxon>Dikarya</taxon>
        <taxon>Basidiomycota</taxon>
        <taxon>Agaricomycotina</taxon>
        <taxon>Agaricomycetes</taxon>
        <taxon>Agaricomycetidae</taxon>
        <taxon>Agaricales</taxon>
        <taxon>Agaricineae</taxon>
        <taxon>Galeropsidaceae</taxon>
        <taxon>Panaeolus</taxon>
    </lineage>
</organism>
<dbReference type="STRING" id="181874.A0A409YB59"/>
<evidence type="ECO:0000313" key="2">
    <source>
        <dbReference type="Proteomes" id="UP000284842"/>
    </source>
</evidence>
<gene>
    <name evidence="1" type="ORF">CVT24_004949</name>
</gene>
<evidence type="ECO:0000313" key="1">
    <source>
        <dbReference type="EMBL" id="PPR00238.1"/>
    </source>
</evidence>
<comment type="caution">
    <text evidence="1">The sequence shown here is derived from an EMBL/GenBank/DDBJ whole genome shotgun (WGS) entry which is preliminary data.</text>
</comment>
<name>A0A409YB59_9AGAR</name>